<name>A0A9W4WY02_9GLOM</name>
<proteinExistence type="predicted"/>
<feature type="non-terminal residue" evidence="1">
    <location>
        <position position="262"/>
    </location>
</feature>
<accession>A0A9W4WY02</accession>
<gene>
    <name evidence="1" type="ORF">FWILDA_LOCUS16354</name>
</gene>
<sequence length="262" mass="30457">EDANPIVDSKIAYDIKTVNIVNDWSVSEKSEEIVKTVNNINIQNASESSKEIKSKIDQICLGPIKINQFKDKAVKLRSNDKKLTDQTARKQIYDEMKSYHLGVSDRYLRVMTCKSRKINKSFRYEYKPVTLKKIKSIEEYMVQQVTYNADKILRLTNPQIKYIIEQVKLKTITDQSHVNEIFETIATTSTYDSDDNFSAILNDTVYFKEEEGTNELIEKVSKKSEVSAPSMPILAEDDLDKMIRKTFEENEARIEKERQKKM</sequence>
<evidence type="ECO:0000313" key="1">
    <source>
        <dbReference type="EMBL" id="CAI2193992.1"/>
    </source>
</evidence>
<organism evidence="1 2">
    <name type="scientific">Funneliformis geosporum</name>
    <dbReference type="NCBI Taxonomy" id="1117311"/>
    <lineage>
        <taxon>Eukaryota</taxon>
        <taxon>Fungi</taxon>
        <taxon>Fungi incertae sedis</taxon>
        <taxon>Mucoromycota</taxon>
        <taxon>Glomeromycotina</taxon>
        <taxon>Glomeromycetes</taxon>
        <taxon>Glomerales</taxon>
        <taxon>Glomeraceae</taxon>
        <taxon>Funneliformis</taxon>
    </lineage>
</organism>
<evidence type="ECO:0000313" key="2">
    <source>
        <dbReference type="Proteomes" id="UP001153678"/>
    </source>
</evidence>
<comment type="caution">
    <text evidence="1">The sequence shown here is derived from an EMBL/GenBank/DDBJ whole genome shotgun (WGS) entry which is preliminary data.</text>
</comment>
<reference evidence="1" key="1">
    <citation type="submission" date="2022-08" db="EMBL/GenBank/DDBJ databases">
        <authorList>
            <person name="Kallberg Y."/>
            <person name="Tangrot J."/>
            <person name="Rosling A."/>
        </authorList>
    </citation>
    <scope>NUCLEOTIDE SEQUENCE</scope>
    <source>
        <strain evidence="1">Wild A</strain>
    </source>
</reference>
<dbReference type="EMBL" id="CAMKVN010010296">
    <property type="protein sequence ID" value="CAI2193992.1"/>
    <property type="molecule type" value="Genomic_DNA"/>
</dbReference>
<dbReference type="AlphaFoldDB" id="A0A9W4WY02"/>
<keyword evidence="2" id="KW-1185">Reference proteome</keyword>
<dbReference type="OrthoDB" id="2439648at2759"/>
<protein>
    <submittedName>
        <fullName evidence="1">17182_t:CDS:1</fullName>
    </submittedName>
</protein>
<dbReference type="Proteomes" id="UP001153678">
    <property type="component" value="Unassembled WGS sequence"/>
</dbReference>